<keyword evidence="1" id="KW-0596">Phosphopantetheine</keyword>
<reference evidence="5 6" key="1">
    <citation type="submission" date="2024-01" db="EMBL/GenBank/DDBJ databases">
        <title>Complete genome of Cladobotryum mycophilum ATHUM6906.</title>
        <authorList>
            <person name="Christinaki A.C."/>
            <person name="Myridakis A.I."/>
            <person name="Kouvelis V.N."/>
        </authorList>
    </citation>
    <scope>NUCLEOTIDE SEQUENCE [LARGE SCALE GENOMIC DNA]</scope>
    <source>
        <strain evidence="5 6">ATHUM6906</strain>
    </source>
</reference>
<keyword evidence="3" id="KW-0436">Ligase</keyword>
<accession>A0ABR0SQH1</accession>
<keyword evidence="2" id="KW-0597">Phosphoprotein</keyword>
<feature type="domain" description="Carrier" evidence="4">
    <location>
        <begin position="786"/>
        <end position="862"/>
    </location>
</feature>
<comment type="caution">
    <text evidence="5">The sequence shown here is derived from an EMBL/GenBank/DDBJ whole genome shotgun (WGS) entry which is preliminary data.</text>
</comment>
<dbReference type="SUPFAM" id="SSF52777">
    <property type="entry name" value="CoA-dependent acyltransferases"/>
    <property type="match status" value="7"/>
</dbReference>
<dbReference type="InterPro" id="IPR000873">
    <property type="entry name" value="AMP-dep_synth/lig_dom"/>
</dbReference>
<evidence type="ECO:0000256" key="2">
    <source>
        <dbReference type="ARBA" id="ARBA00022553"/>
    </source>
</evidence>
<dbReference type="PROSITE" id="PS00012">
    <property type="entry name" value="PHOSPHOPANTETHEINE"/>
    <property type="match status" value="2"/>
</dbReference>
<keyword evidence="6" id="KW-1185">Reference proteome</keyword>
<dbReference type="NCBIfam" id="TIGR01733">
    <property type="entry name" value="AA-adenyl-dom"/>
    <property type="match status" value="2"/>
</dbReference>
<organism evidence="5 6">
    <name type="scientific">Cladobotryum mycophilum</name>
    <dbReference type="NCBI Taxonomy" id="491253"/>
    <lineage>
        <taxon>Eukaryota</taxon>
        <taxon>Fungi</taxon>
        <taxon>Dikarya</taxon>
        <taxon>Ascomycota</taxon>
        <taxon>Pezizomycotina</taxon>
        <taxon>Sordariomycetes</taxon>
        <taxon>Hypocreomycetidae</taxon>
        <taxon>Hypocreales</taxon>
        <taxon>Hypocreaceae</taxon>
        <taxon>Cladobotryum</taxon>
    </lineage>
</organism>
<dbReference type="EMBL" id="JAVFKD010000010">
    <property type="protein sequence ID" value="KAK5994353.1"/>
    <property type="molecule type" value="Genomic_DNA"/>
</dbReference>
<evidence type="ECO:0000313" key="6">
    <source>
        <dbReference type="Proteomes" id="UP001338125"/>
    </source>
</evidence>
<evidence type="ECO:0000259" key="4">
    <source>
        <dbReference type="PROSITE" id="PS50075"/>
    </source>
</evidence>
<evidence type="ECO:0000256" key="3">
    <source>
        <dbReference type="ARBA" id="ARBA00022598"/>
    </source>
</evidence>
<feature type="domain" description="Carrier" evidence="4">
    <location>
        <begin position="2325"/>
        <end position="2401"/>
    </location>
</feature>
<dbReference type="InterPro" id="IPR009081">
    <property type="entry name" value="PP-bd_ACP"/>
</dbReference>
<dbReference type="Gene3D" id="3.40.50.12780">
    <property type="entry name" value="N-terminal domain of ligase-like"/>
    <property type="match status" value="2"/>
</dbReference>
<dbReference type="InterPro" id="IPR045851">
    <property type="entry name" value="AMP-bd_C_sf"/>
</dbReference>
<dbReference type="Pfam" id="PF00668">
    <property type="entry name" value="Condensation"/>
    <property type="match status" value="4"/>
</dbReference>
<dbReference type="SUPFAM" id="SSF47336">
    <property type="entry name" value="ACP-like"/>
    <property type="match status" value="2"/>
</dbReference>
<dbReference type="CDD" id="cd19534">
    <property type="entry name" value="E_NRPS"/>
    <property type="match status" value="1"/>
</dbReference>
<dbReference type="InterPro" id="IPR042099">
    <property type="entry name" value="ANL_N_sf"/>
</dbReference>
<dbReference type="Gene3D" id="3.30.559.10">
    <property type="entry name" value="Chloramphenicol acetyltransferase-like domain"/>
    <property type="match status" value="3"/>
</dbReference>
<dbReference type="InterPro" id="IPR001242">
    <property type="entry name" value="Condensation_dom"/>
</dbReference>
<dbReference type="InterPro" id="IPR006162">
    <property type="entry name" value="Ppantetheine_attach_site"/>
</dbReference>
<dbReference type="PANTHER" id="PTHR45527:SF16">
    <property type="entry name" value="NONRIBOSOMAL PEPTIDE SYNTHASE ATNA-RELATED"/>
    <property type="match status" value="1"/>
</dbReference>
<dbReference type="SUPFAM" id="SSF56801">
    <property type="entry name" value="Acetyl-CoA synthetase-like"/>
    <property type="match status" value="2"/>
</dbReference>
<dbReference type="Gene3D" id="1.10.1200.10">
    <property type="entry name" value="ACP-like"/>
    <property type="match status" value="2"/>
</dbReference>
<dbReference type="Pfam" id="PF00550">
    <property type="entry name" value="PP-binding"/>
    <property type="match status" value="2"/>
</dbReference>
<evidence type="ECO:0000313" key="5">
    <source>
        <dbReference type="EMBL" id="KAK5994353.1"/>
    </source>
</evidence>
<dbReference type="InterPro" id="IPR023213">
    <property type="entry name" value="CAT-like_dom_sf"/>
</dbReference>
<dbReference type="Pfam" id="PF00501">
    <property type="entry name" value="AMP-binding"/>
    <property type="match status" value="2"/>
</dbReference>
<dbReference type="InterPro" id="IPR010071">
    <property type="entry name" value="AA_adenyl_dom"/>
</dbReference>
<dbReference type="SMART" id="SM00823">
    <property type="entry name" value="PKS_PP"/>
    <property type="match status" value="2"/>
</dbReference>
<dbReference type="CDD" id="cd05918">
    <property type="entry name" value="A_NRPS_SidN3_like"/>
    <property type="match status" value="2"/>
</dbReference>
<dbReference type="PROSITE" id="PS00455">
    <property type="entry name" value="AMP_BINDING"/>
    <property type="match status" value="1"/>
</dbReference>
<dbReference type="PROSITE" id="PS50075">
    <property type="entry name" value="CARRIER"/>
    <property type="match status" value="2"/>
</dbReference>
<proteinExistence type="predicted"/>
<evidence type="ECO:0000256" key="1">
    <source>
        <dbReference type="ARBA" id="ARBA00022450"/>
    </source>
</evidence>
<dbReference type="InterPro" id="IPR020845">
    <property type="entry name" value="AMP-binding_CS"/>
</dbReference>
<dbReference type="InterPro" id="IPR020806">
    <property type="entry name" value="PKS_PP-bd"/>
</dbReference>
<dbReference type="CDD" id="cd19542">
    <property type="entry name" value="CT_NRPS-like"/>
    <property type="match status" value="2"/>
</dbReference>
<dbReference type="InterPro" id="IPR036736">
    <property type="entry name" value="ACP-like_sf"/>
</dbReference>
<protein>
    <submittedName>
        <fullName evidence="5">Nonribosomal peptide synthetase dtxS1</fullName>
    </submittedName>
</protein>
<sequence length="2888" mass="321777">MGSWDKHHEGVVYQGEAITAHEAHSFLLRRTESLSDRQIECQFGPLDCLSDNFLTSAIARASWAIVMSRFTNLEDVTFGVSEPKGMEAYHDLVPFRIKVTGDQTTSDFLQAVCRQSTEILPFEQTEQHQVAKLNPGSEKGCKFQTALIIRPRHNNRARRLSEKQVEKAALTLDLQFSATQITVTTSFDSRAFESREVHLFMECFELAMKQLDGPHRNNTLRQVELTTAHGIDQIWEWNQQVLEPIERCVHNIISERAHVQPGAPAVCAWDGDLTYRELDEFSTKLAGELMELGIGPDVIVPLCFDKSRWTSVAMLGVLKAGGAFVLLDPLLPEQRLRTIVKQVEASAVICSPSHQIFCSRLVSRVVTVTLEFLTNIDPRTQPPQISTPTPSSPIYVVFTSGSTGEPKGAVLSHGNIASAIHYQYKAFHLTPESRVFDFASYSFDVTISNTLATLATGGCLCVPKEEDRTNKLTESILSLRANFLDLTPSVAQFLVPEAFQGVQTLVLSGEMVSVKDIAPWWGKVGRILNVYGPAECTATSTINGFASSPEDVAGCIGKGAGVVTWVVDPEDHNRLLPPGCVGELLLEGPLLGCGYLKNPAKTSEVFIRDPPWLLRGTPNYPGRHGRLYKTGDLVKYECDGTLRIIGRRDAQVKIHGQRVEMGEVEHHVQQCVPDAKYVVAEVIVPAGKNSSSVLAAFIQATGYTMGAPKPDPEAVRIISVTAEVEEKLATRLPSYMVPTAFFSMQQLPMTPTGKANRKMLKEIGSSFSALQLAEGRLDDRERVTSQPSSQIEQQMQAIWGKVLNLEPAIIGRDHSFFQLGGDSITAMQVSAAARALSINIRTVDVLKKKTISNLTRDLALSSTKGRSSITTNRAFGDDGTELSPIQNLYCELQPDPNKCYDLNFFLKLHKKITSESLIAALATVVGRHRMLRVRFGKHENGIWEQRTTDNVFGSFSLRTKNTRNCTATTAELIAECRESLNIENGPLCAVLLLDDADSQKLFITIHHVVIDLVSWRLVLRELEEILSLGELRTLPAIEFSSWIAMQKDYAAEHLRPDTSITFDIQPPLPGYWEMERSQNLQGDVIMQEFAIDRSMSSKILTDCNGAFGTRPVELLIAGLIRSFNLVFSDRPTPPVFCEGHGREVWDDGIDISTTVGWFTTMYPVQTKTSSKSSLFDTICQTKDCVRGLSQNGWSYFTSRFAEAANAKAFAAEFPAEIVFNYEGFYQQLERDDGLFEGINLPPGCDPKSSGELRRFSLFEVWAKIDRGCIVATISYHKHMLHQYRIQHWIETYRNTLIQMAEQLPQKPLAWTLSDFPLAFGSYDSLREFQSDFIGRIGLQLEDIDDIFPCSPMQEGILLSQTRDTETYRSVIELEVQVNGSESQLDLLKLQQAWWAVVRRHSLLRAVIRDQFPGNNCAMNIILKDSALSMSTVSALVLRGNSENELVCRHGSPAYGKSSVQHHLTIRELGKSRAHLRLEINHAIIDGFSEHILWRDLQTAYHGELGPAGTDYKDFISYLEAQPSSEALEFWASKLDHVEPCLFSAGESSKPDYVATEILDVPRVDAHKIREFCQSWEVTPATVIQTAWALVLRTYGAAKIPCFGTLSSGRDIPVDGMEEVFGPLIGILPCHVDLNQSRSIIDVLRTVQADYLESLPYQHFPLAAIHEALGLGFSPLFNTAISFQKLRHDESRSNGIQFKYLNDCDPTEFDIVLSVFDGSTDIKIELHYRSPFLSLREAERLSWCISTAIFEIIADPSKRLDNVCLVSETDLEMLWECNSPVPVPVERCFHEMVQDKSRSQPNAPAICAWDGDLTYSQLVQLATKLARRLVDLGVRPGIFVPLCFEKSLWTVVAILGVLKAGGAFVLLDPSLPELRLQAITTQVDAKLILSSVSQKKLSHRLTQEVLTIDHTLFKKMKDEPYRPPHAPTPWSVMYAIFTSGSTGAPKGVLISHENSASALRYQQDVMGLTQSSRVYEFSSYSFDACVLNMTMALAAGGCICIPADEDRKSNLAKSIVSLDANTVFLTPSVLQLLSPEDVPCLQTLLVGGEKVSHDQLQPWWGKVRFVQGYGPSECTPFAILHGNAPSLQDALRLGRGKGAVTWVVDQDNHHCLLPPGCIGELLLEGPIVGQGYLNNPEKTTAAFIEDPKWLLRGVPVSGRPGRPGRLYKTGDLVRCDEDGVLLYMGRKDTQVKLRGQRVELGEVEHRVVQCMPNATYVVAEVITPDGQHSNPILAVFVQSDCDMGQIDIESDDGTVASILDIPADIKNHLAKHLPSYMIPAVFFSVQEMPITPSGKINRKLIRELGCSFSVQQLNGMRMTRRSMKLRPTLDLEMQMRDIWALVLNIDAETIGMEDNFFQLGGHSIAAIRVVGEARKVGIKLTVGDIFRHSSLADLTPRVSRGESQSNNFVSIDLIDPMSRKTLNSEIDSLNTGTKSQDVIEILPVTFFQECCLNDDLRHTRQFYNFYYVDVDANLDIAKFRQSCSLVVSRFPILRTCFLRLLGRLWQVVLEQTDDFFQVHDARGTLDQFFNDFCRNDLTRPCLTRPATGFILLKHRTQGIRFVLRLTHAQYDGLSLLTIFRSIFDAYHGREYLQTPSLSTFLRYAHSQQTRSIAYWKKLLHGSSPTKILPKLSPKVIQDSTPKGIHIETTIPLPDLARDITLTSLVNAAWAILLSRLSGDLEDVVYIAVVNGRNSALDGIETMVGPCVNTVPIRVNLPGFETVDDLLRSVQAQVFAMGDADTLNLRDIIKHCTDWPAHIGLDSEFQHLSYGLNLEMQVNGDVAKVGYFDNPHYVESYLCVETRTNGDHLDVGLLANTHLMSKKTAHAVLRDLGEIISGLAECLDQGIPLKEWIAGLQPWRKDTDDDITISDVDEAGVSYRTHEALGEVAC</sequence>
<dbReference type="Gene3D" id="3.30.559.30">
    <property type="entry name" value="Nonribosomal peptide synthetase, condensation domain"/>
    <property type="match status" value="4"/>
</dbReference>
<dbReference type="Gene3D" id="3.30.300.30">
    <property type="match status" value="2"/>
</dbReference>
<gene>
    <name evidence="5" type="ORF">PT974_04827</name>
</gene>
<dbReference type="PANTHER" id="PTHR45527">
    <property type="entry name" value="NONRIBOSOMAL PEPTIDE SYNTHETASE"/>
    <property type="match status" value="1"/>
</dbReference>
<dbReference type="Proteomes" id="UP001338125">
    <property type="component" value="Unassembled WGS sequence"/>
</dbReference>
<name>A0ABR0SQH1_9HYPO</name>